<protein>
    <submittedName>
        <fullName evidence="2">Uncharacterized protein</fullName>
    </submittedName>
</protein>
<evidence type="ECO:0000313" key="3">
    <source>
        <dbReference type="Proteomes" id="UP000062833"/>
    </source>
</evidence>
<accession>A0A0M4RMI1</accession>
<keyword evidence="1" id="KW-0472">Membrane</keyword>
<reference evidence="3" key="1">
    <citation type="submission" date="2015-09" db="EMBL/GenBank/DDBJ databases">
        <title>Complete genome of Arthrobacter alpinus strain R3.8.</title>
        <authorList>
            <person name="See-Too W.S."/>
            <person name="Chan K.G."/>
        </authorList>
    </citation>
    <scope>NUCLEOTIDE SEQUENCE [LARGE SCALE GENOMIC DNA]</scope>
    <source>
        <strain evidence="3">R3.8</strain>
    </source>
</reference>
<keyword evidence="1" id="KW-1133">Transmembrane helix</keyword>
<dbReference type="EMBL" id="CP012677">
    <property type="protein sequence ID" value="ALE91338.1"/>
    <property type="molecule type" value="Genomic_DNA"/>
</dbReference>
<dbReference type="RefSeq" id="WP_062005088.1">
    <property type="nucleotide sequence ID" value="NZ_CP012677.1"/>
</dbReference>
<feature type="transmembrane region" description="Helical" evidence="1">
    <location>
        <begin position="20"/>
        <end position="38"/>
    </location>
</feature>
<keyword evidence="3" id="KW-1185">Reference proteome</keyword>
<dbReference type="PATRIC" id="fig|656366.3.peg.349"/>
<gene>
    <name evidence="2" type="ORF">AOC05_01535</name>
</gene>
<proteinExistence type="predicted"/>
<keyword evidence="1" id="KW-0812">Transmembrane</keyword>
<sequence length="79" mass="8703">MSQHPSTFSASDRFWQLFNYAAMALALIALVALIIVLISKWAGGTPWPGFNWVAMIALPAAFLMMGGSVLHSVARRRRL</sequence>
<organism evidence="2 3">
    <name type="scientific">Arthrobacter alpinus</name>
    <dbReference type="NCBI Taxonomy" id="656366"/>
    <lineage>
        <taxon>Bacteria</taxon>
        <taxon>Bacillati</taxon>
        <taxon>Actinomycetota</taxon>
        <taxon>Actinomycetes</taxon>
        <taxon>Micrococcales</taxon>
        <taxon>Micrococcaceae</taxon>
        <taxon>Arthrobacter</taxon>
    </lineage>
</organism>
<evidence type="ECO:0000256" key="1">
    <source>
        <dbReference type="SAM" id="Phobius"/>
    </source>
</evidence>
<feature type="transmembrane region" description="Helical" evidence="1">
    <location>
        <begin position="50"/>
        <end position="74"/>
    </location>
</feature>
<dbReference type="OrthoDB" id="4950808at2"/>
<dbReference type="Proteomes" id="UP000062833">
    <property type="component" value="Chromosome"/>
</dbReference>
<dbReference type="KEGG" id="aaq:AOC05_01535"/>
<evidence type="ECO:0000313" key="2">
    <source>
        <dbReference type="EMBL" id="ALE91338.1"/>
    </source>
</evidence>
<dbReference type="AlphaFoldDB" id="A0A0M4RMI1"/>
<name>A0A0M4RMI1_9MICC</name>